<dbReference type="SUPFAM" id="SSF52833">
    <property type="entry name" value="Thioredoxin-like"/>
    <property type="match status" value="1"/>
</dbReference>
<dbReference type="InterPro" id="IPR036249">
    <property type="entry name" value="Thioredoxin-like_sf"/>
</dbReference>
<comment type="subcellular location">
    <subcellularLocation>
        <location evidence="1">Cell envelope</location>
    </subcellularLocation>
</comment>
<dbReference type="InterPro" id="IPR050553">
    <property type="entry name" value="Thioredoxin_ResA/DsbE_sf"/>
</dbReference>
<reference evidence="8" key="1">
    <citation type="submission" date="2016-10" db="EMBL/GenBank/DDBJ databases">
        <authorList>
            <person name="Varghese N."/>
            <person name="Submissions S."/>
        </authorList>
    </citation>
    <scope>NUCLEOTIDE SEQUENCE [LARGE SCALE GENOMIC DNA]</scope>
    <source>
        <strain evidence="8">DSM 19110</strain>
    </source>
</reference>
<keyword evidence="3" id="KW-1015">Disulfide bond</keyword>
<evidence type="ECO:0000256" key="4">
    <source>
        <dbReference type="ARBA" id="ARBA00023284"/>
    </source>
</evidence>
<dbReference type="InterPro" id="IPR013766">
    <property type="entry name" value="Thioredoxin_domain"/>
</dbReference>
<sequence length="380" mass="41976">MKMKKLLIITMLSIPVMAMAQSNTYTLKGKFKSAAAGGKVYLNYYKDGATKKDSALVQNGVFEFKGPSDGPQQVYMTFVSKDSPADKKSRGRDSRSMYLDKGLILMKVTDSIKTATISGSAINTDYKKYTELLKASETAISGLRKEYYGLSAEQRKEAATVKLIEDKMDKAEAGQKEALVTYVKQNPGSYFCFEALQKVAGPYFDISKVEPLFNGLPAAQRNAKEGQAFAASIAANKSTAIGKAAPDFTHLDMGDKPVKLSDFKGKYILLDFWASWCGPCRAENPNVLKAYNAYKDKNFTVLGVSVDQEKDKDKWLKAIKDDGMQWTQLIDSDRSNKKRAGDLYAIKSIPSNFLIDPSGKIIAKNLRGEALEKKLAEVIK</sequence>
<dbReference type="Gene3D" id="3.40.30.10">
    <property type="entry name" value="Glutaredoxin"/>
    <property type="match status" value="1"/>
</dbReference>
<dbReference type="PROSITE" id="PS51352">
    <property type="entry name" value="THIOREDOXIN_2"/>
    <property type="match status" value="1"/>
</dbReference>
<protein>
    <submittedName>
        <fullName evidence="7">Peroxiredoxin</fullName>
    </submittedName>
</protein>
<evidence type="ECO:0000256" key="3">
    <source>
        <dbReference type="ARBA" id="ARBA00023157"/>
    </source>
</evidence>
<evidence type="ECO:0000256" key="1">
    <source>
        <dbReference type="ARBA" id="ARBA00004196"/>
    </source>
</evidence>
<feature type="signal peptide" evidence="5">
    <location>
        <begin position="1"/>
        <end position="20"/>
    </location>
</feature>
<dbReference type="OrthoDB" id="750178at2"/>
<dbReference type="InterPro" id="IPR017937">
    <property type="entry name" value="Thioredoxin_CS"/>
</dbReference>
<dbReference type="InterPro" id="IPR000866">
    <property type="entry name" value="AhpC/TSA"/>
</dbReference>
<dbReference type="PROSITE" id="PS00194">
    <property type="entry name" value="THIOREDOXIN_1"/>
    <property type="match status" value="1"/>
</dbReference>
<dbReference type="GO" id="GO:0030313">
    <property type="term" value="C:cell envelope"/>
    <property type="evidence" value="ECO:0007669"/>
    <property type="project" value="UniProtKB-SubCell"/>
</dbReference>
<keyword evidence="2" id="KW-0201">Cytochrome c-type biogenesis</keyword>
<dbReference type="GO" id="GO:0017004">
    <property type="term" value="P:cytochrome complex assembly"/>
    <property type="evidence" value="ECO:0007669"/>
    <property type="project" value="UniProtKB-KW"/>
</dbReference>
<dbReference type="GO" id="GO:0016491">
    <property type="term" value="F:oxidoreductase activity"/>
    <property type="evidence" value="ECO:0007669"/>
    <property type="project" value="InterPro"/>
</dbReference>
<dbReference type="InterPro" id="IPR025380">
    <property type="entry name" value="DUF4369"/>
</dbReference>
<evidence type="ECO:0000256" key="2">
    <source>
        <dbReference type="ARBA" id="ARBA00022748"/>
    </source>
</evidence>
<proteinExistence type="predicted"/>
<keyword evidence="8" id="KW-1185">Reference proteome</keyword>
<dbReference type="PANTHER" id="PTHR42852">
    <property type="entry name" value="THIOL:DISULFIDE INTERCHANGE PROTEIN DSBE"/>
    <property type="match status" value="1"/>
</dbReference>
<evidence type="ECO:0000313" key="8">
    <source>
        <dbReference type="Proteomes" id="UP000183200"/>
    </source>
</evidence>
<dbReference type="PANTHER" id="PTHR42852:SF6">
    <property type="entry name" value="THIOL:DISULFIDE INTERCHANGE PROTEIN DSBE"/>
    <property type="match status" value="1"/>
</dbReference>
<keyword evidence="4" id="KW-0676">Redox-active center</keyword>
<feature type="chain" id="PRO_5010353788" evidence="5">
    <location>
        <begin position="21"/>
        <end position="380"/>
    </location>
</feature>
<gene>
    <name evidence="7" type="ORF">SAMN05421820_102446</name>
</gene>
<evidence type="ECO:0000313" key="7">
    <source>
        <dbReference type="EMBL" id="SDL90125.1"/>
    </source>
</evidence>
<evidence type="ECO:0000259" key="6">
    <source>
        <dbReference type="PROSITE" id="PS51352"/>
    </source>
</evidence>
<dbReference type="Proteomes" id="UP000183200">
    <property type="component" value="Unassembled WGS sequence"/>
</dbReference>
<dbReference type="CDD" id="cd02966">
    <property type="entry name" value="TlpA_like_family"/>
    <property type="match status" value="1"/>
</dbReference>
<dbReference type="AlphaFoldDB" id="A0A1G9NVX5"/>
<dbReference type="EMBL" id="FNGY01000002">
    <property type="protein sequence ID" value="SDL90125.1"/>
    <property type="molecule type" value="Genomic_DNA"/>
</dbReference>
<evidence type="ECO:0000256" key="5">
    <source>
        <dbReference type="SAM" id="SignalP"/>
    </source>
</evidence>
<accession>A0A1G9NVX5</accession>
<dbReference type="Pfam" id="PF00578">
    <property type="entry name" value="AhpC-TSA"/>
    <property type="match status" value="1"/>
</dbReference>
<keyword evidence="5" id="KW-0732">Signal</keyword>
<name>A0A1G9NVX5_9SPHI</name>
<dbReference type="Pfam" id="PF14289">
    <property type="entry name" value="DUF4369"/>
    <property type="match status" value="1"/>
</dbReference>
<organism evidence="7 8">
    <name type="scientific">Pedobacter steynii</name>
    <dbReference type="NCBI Taxonomy" id="430522"/>
    <lineage>
        <taxon>Bacteria</taxon>
        <taxon>Pseudomonadati</taxon>
        <taxon>Bacteroidota</taxon>
        <taxon>Sphingobacteriia</taxon>
        <taxon>Sphingobacteriales</taxon>
        <taxon>Sphingobacteriaceae</taxon>
        <taxon>Pedobacter</taxon>
    </lineage>
</organism>
<feature type="domain" description="Thioredoxin" evidence="6">
    <location>
        <begin position="239"/>
        <end position="380"/>
    </location>
</feature>
<dbReference type="GO" id="GO:0016209">
    <property type="term" value="F:antioxidant activity"/>
    <property type="evidence" value="ECO:0007669"/>
    <property type="project" value="InterPro"/>
</dbReference>